<evidence type="ECO:0000313" key="9">
    <source>
        <dbReference type="EMBL" id="KAG5266758.1"/>
    </source>
</evidence>
<reference evidence="9" key="1">
    <citation type="submission" date="2020-10" db="EMBL/GenBank/DDBJ databases">
        <title>Chromosome-scale genome assembly of the Allis shad, Alosa alosa.</title>
        <authorList>
            <person name="Margot Z."/>
            <person name="Christophe K."/>
            <person name="Cabau C."/>
            <person name="Louis A."/>
            <person name="Berthelot C."/>
            <person name="Parey E."/>
            <person name="Roest Crollius H."/>
            <person name="Montfort J."/>
            <person name="Robinson-Rechavi M."/>
            <person name="Bucao C."/>
            <person name="Bouchez O."/>
            <person name="Gislard M."/>
            <person name="Lluch J."/>
            <person name="Milhes M."/>
            <person name="Lampietro C."/>
            <person name="Lopez Roques C."/>
            <person name="Donnadieu C."/>
            <person name="Braasch I."/>
            <person name="Desvignes T."/>
            <person name="Postlethwait J."/>
            <person name="Bobe J."/>
            <person name="Guiguen Y."/>
        </authorList>
    </citation>
    <scope>NUCLEOTIDE SEQUENCE</scope>
    <source>
        <strain evidence="9">M-15738</strain>
        <tissue evidence="9">Blood</tissue>
    </source>
</reference>
<comment type="similarity">
    <text evidence="5">Belongs to the peroxiredoxin-like PRXL2 family. PRXL2A subfamily.</text>
</comment>
<evidence type="ECO:0000256" key="2">
    <source>
        <dbReference type="ARBA" id="ARBA00022490"/>
    </source>
</evidence>
<evidence type="ECO:0000256" key="5">
    <source>
        <dbReference type="ARBA" id="ARBA00023787"/>
    </source>
</evidence>
<dbReference type="PANTHER" id="PTHR28630:SF31">
    <property type="entry name" value="PEROXIREDOXIN-LIKE 2A"/>
    <property type="match status" value="1"/>
</dbReference>
<sequence length="205" mass="22761">MGLLSQGLIALGLFLAGIVRALTDLLVKKPAWARLEVLEDADIRTTGVTISDEKIVKGKSLWENSGAVIMAEASELSSLKLQLDKLGVPLYAVVKENIKTEIQDFKAFFAGDVFVDVTKTFYGPVLRHMGFWGLLRIGVWRNCHRAYRKCFSGNLKGEGFILGGVYVIGPEKQGILLEHREKEFGDRVNLLAVLQTARKIKETVK</sequence>
<proteinExistence type="inferred from homology"/>
<accession>A0AAV6FV93</accession>
<dbReference type="GO" id="GO:0005737">
    <property type="term" value="C:cytoplasm"/>
    <property type="evidence" value="ECO:0007669"/>
    <property type="project" value="UniProtKB-SubCell"/>
</dbReference>
<evidence type="ECO:0000313" key="10">
    <source>
        <dbReference type="Proteomes" id="UP000823561"/>
    </source>
</evidence>
<gene>
    <name evidence="9" type="ORF">AALO_G00235890</name>
</gene>
<keyword evidence="10" id="KW-1185">Reference proteome</keyword>
<dbReference type="AlphaFoldDB" id="A0AAV6FV93"/>
<keyword evidence="3" id="KW-0049">Antioxidant</keyword>
<dbReference type="InterPro" id="IPR032801">
    <property type="entry name" value="PXL2A/B/C"/>
</dbReference>
<dbReference type="GO" id="GO:0016209">
    <property type="term" value="F:antioxidant activity"/>
    <property type="evidence" value="ECO:0007669"/>
    <property type="project" value="UniProtKB-KW"/>
</dbReference>
<dbReference type="PANTHER" id="PTHR28630">
    <property type="match status" value="1"/>
</dbReference>
<dbReference type="Proteomes" id="UP000823561">
    <property type="component" value="Chromosome 18"/>
</dbReference>
<dbReference type="Pfam" id="PF13911">
    <property type="entry name" value="AhpC-TSA_2"/>
    <property type="match status" value="1"/>
</dbReference>
<keyword evidence="2" id="KW-0963">Cytoplasm</keyword>
<protein>
    <recommendedName>
        <fullName evidence="6">Peroxiredoxin-like 2A</fullName>
    </recommendedName>
    <alternativeName>
        <fullName evidence="8">Peroxiredoxin-like 2 activated in M-CSF stimulated monocytes</fullName>
    </alternativeName>
    <alternativeName>
        <fullName evidence="7">Redox-regulatory protein FAM213A</fullName>
    </alternativeName>
</protein>
<comment type="subcellular location">
    <subcellularLocation>
        <location evidence="1">Cytoplasm</location>
    </subcellularLocation>
</comment>
<name>A0AAV6FV93_9TELE</name>
<evidence type="ECO:0000256" key="1">
    <source>
        <dbReference type="ARBA" id="ARBA00004496"/>
    </source>
</evidence>
<evidence type="ECO:0000256" key="7">
    <source>
        <dbReference type="ARBA" id="ARBA00032058"/>
    </source>
</evidence>
<evidence type="ECO:0000256" key="6">
    <source>
        <dbReference type="ARBA" id="ARBA00023849"/>
    </source>
</evidence>
<evidence type="ECO:0000256" key="3">
    <source>
        <dbReference type="ARBA" id="ARBA00022862"/>
    </source>
</evidence>
<evidence type="ECO:0000256" key="8">
    <source>
        <dbReference type="ARBA" id="ARBA00032129"/>
    </source>
</evidence>
<evidence type="ECO:0000256" key="4">
    <source>
        <dbReference type="ARBA" id="ARBA00023284"/>
    </source>
</evidence>
<keyword evidence="4" id="KW-0676">Redox-active center</keyword>
<organism evidence="9 10">
    <name type="scientific">Alosa alosa</name>
    <name type="common">allis shad</name>
    <dbReference type="NCBI Taxonomy" id="278164"/>
    <lineage>
        <taxon>Eukaryota</taxon>
        <taxon>Metazoa</taxon>
        <taxon>Chordata</taxon>
        <taxon>Craniata</taxon>
        <taxon>Vertebrata</taxon>
        <taxon>Euteleostomi</taxon>
        <taxon>Actinopterygii</taxon>
        <taxon>Neopterygii</taxon>
        <taxon>Teleostei</taxon>
        <taxon>Clupei</taxon>
        <taxon>Clupeiformes</taxon>
        <taxon>Clupeoidei</taxon>
        <taxon>Clupeidae</taxon>
        <taxon>Alosa</taxon>
    </lineage>
</organism>
<comment type="caution">
    <text evidence="9">The sequence shown here is derived from an EMBL/GenBank/DDBJ whole genome shotgun (WGS) entry which is preliminary data.</text>
</comment>
<dbReference type="EMBL" id="JADWDJ010000018">
    <property type="protein sequence ID" value="KAG5266758.1"/>
    <property type="molecule type" value="Genomic_DNA"/>
</dbReference>